<dbReference type="Gene3D" id="3.60.60.10">
    <property type="entry name" value="Penicillin V Acylase, Chain A"/>
    <property type="match status" value="1"/>
</dbReference>
<sequence length="330" mass="36011">MRTPAVAVLSALTLAALAACGPSAAPPPASSPTSASPNGLLRQTDDQIARTSASLRRLDDMPLYEMTYHGDYDAEAPLTDAELARRGDGWACSLFHRPGEFGRNFDWDPNPAMVIHFDPPDGYASLSVADVSYLFPPGAKPDLSAAQDRRRLAHAVLTPFDGMNEKGLAVGLAQAPDAELPARTPGRAVVSGVRIIRLMLDRAATVPEAIELMRRYDLDFTGGPQLHYLIADREGRSAVVEYAGGRMNVIDDRYLTNITMTGADRAAKLTDRRYRLLAEGEGTDAMKLLERVAQYHTRWSIVYDQKSLTAEIVTAQRWNRVRDLSLSTGG</sequence>
<feature type="signal peptide" evidence="4">
    <location>
        <begin position="1"/>
        <end position="18"/>
    </location>
</feature>
<dbReference type="EMBL" id="PVNG01000004">
    <property type="protein sequence ID" value="PRX67717.1"/>
    <property type="molecule type" value="Genomic_DNA"/>
</dbReference>
<dbReference type="PANTHER" id="PTHR35527:SF2">
    <property type="entry name" value="HYDROLASE"/>
    <property type="match status" value="1"/>
</dbReference>
<dbReference type="Proteomes" id="UP000238312">
    <property type="component" value="Unassembled WGS sequence"/>
</dbReference>
<dbReference type="InterPro" id="IPR029055">
    <property type="entry name" value="Ntn_hydrolases_N"/>
</dbReference>
<feature type="domain" description="Choloylglycine hydrolase/NAAA C-terminal" evidence="5">
    <location>
        <begin position="160"/>
        <end position="257"/>
    </location>
</feature>
<dbReference type="PANTHER" id="PTHR35527">
    <property type="entry name" value="CHOLOYLGLYCINE HYDROLASE"/>
    <property type="match status" value="1"/>
</dbReference>
<evidence type="ECO:0000256" key="2">
    <source>
        <dbReference type="ARBA" id="ARBA00022801"/>
    </source>
</evidence>
<dbReference type="RefSeq" id="WP_245955776.1">
    <property type="nucleotide sequence ID" value="NZ_PVNG01000004.1"/>
</dbReference>
<evidence type="ECO:0000256" key="1">
    <source>
        <dbReference type="ARBA" id="ARBA00006625"/>
    </source>
</evidence>
<reference evidence="6 7" key="1">
    <citation type="submission" date="2018-03" db="EMBL/GenBank/DDBJ databases">
        <title>Genomic Encyclopedia of Type Strains, Phase III (KMG-III): the genomes of soil and plant-associated and newly described type strains.</title>
        <authorList>
            <person name="Whitman W."/>
        </authorList>
    </citation>
    <scope>NUCLEOTIDE SEQUENCE [LARGE SCALE GENOMIC DNA]</scope>
    <source>
        <strain evidence="6 7">CGMCC 4.7104</strain>
    </source>
</reference>
<keyword evidence="2 6" id="KW-0378">Hydrolase</keyword>
<protein>
    <submittedName>
        <fullName evidence="6">Linear amide C-N hydrolase (Choloylglycine hydrolase family)</fullName>
    </submittedName>
</protein>
<feature type="chain" id="PRO_5038829928" evidence="4">
    <location>
        <begin position="19"/>
        <end position="330"/>
    </location>
</feature>
<name>A0A2T0N5W3_9ACTN</name>
<evidence type="ECO:0000259" key="5">
    <source>
        <dbReference type="Pfam" id="PF02275"/>
    </source>
</evidence>
<accession>A0A2T0N5W3</accession>
<dbReference type="InterPro" id="IPR052193">
    <property type="entry name" value="Peptidase_C59"/>
</dbReference>
<evidence type="ECO:0000256" key="4">
    <source>
        <dbReference type="SAM" id="SignalP"/>
    </source>
</evidence>
<feature type="region of interest" description="Disordered" evidence="3">
    <location>
        <begin position="22"/>
        <end position="43"/>
    </location>
</feature>
<dbReference type="AlphaFoldDB" id="A0A2T0N5W3"/>
<dbReference type="SUPFAM" id="SSF56235">
    <property type="entry name" value="N-terminal nucleophile aminohydrolases (Ntn hydrolases)"/>
    <property type="match status" value="1"/>
</dbReference>
<keyword evidence="4" id="KW-0732">Signal</keyword>
<organism evidence="6 7">
    <name type="scientific">Nonomuraea fuscirosea</name>
    <dbReference type="NCBI Taxonomy" id="1291556"/>
    <lineage>
        <taxon>Bacteria</taxon>
        <taxon>Bacillati</taxon>
        <taxon>Actinomycetota</taxon>
        <taxon>Actinomycetes</taxon>
        <taxon>Streptosporangiales</taxon>
        <taxon>Streptosporangiaceae</taxon>
        <taxon>Nonomuraea</taxon>
    </lineage>
</organism>
<comment type="caution">
    <text evidence="6">The sequence shown here is derived from an EMBL/GenBank/DDBJ whole genome shotgun (WGS) entry which is preliminary data.</text>
</comment>
<dbReference type="InterPro" id="IPR029132">
    <property type="entry name" value="CBAH/NAAA_C"/>
</dbReference>
<evidence type="ECO:0000313" key="7">
    <source>
        <dbReference type="Proteomes" id="UP000238312"/>
    </source>
</evidence>
<dbReference type="PROSITE" id="PS51257">
    <property type="entry name" value="PROKAR_LIPOPROTEIN"/>
    <property type="match status" value="1"/>
</dbReference>
<keyword evidence="7" id="KW-1185">Reference proteome</keyword>
<dbReference type="GO" id="GO:0016787">
    <property type="term" value="F:hydrolase activity"/>
    <property type="evidence" value="ECO:0007669"/>
    <property type="project" value="UniProtKB-KW"/>
</dbReference>
<proteinExistence type="inferred from homology"/>
<evidence type="ECO:0000313" key="6">
    <source>
        <dbReference type="EMBL" id="PRX67717.1"/>
    </source>
</evidence>
<evidence type="ECO:0000256" key="3">
    <source>
        <dbReference type="SAM" id="MobiDB-lite"/>
    </source>
</evidence>
<comment type="similarity">
    <text evidence="1">Belongs to the peptidase C59 family.</text>
</comment>
<gene>
    <name evidence="6" type="ORF">B0I32_104474</name>
</gene>
<dbReference type="Pfam" id="PF02275">
    <property type="entry name" value="CBAH"/>
    <property type="match status" value="1"/>
</dbReference>